<dbReference type="AlphaFoldDB" id="A0A0C2N7J4"/>
<evidence type="ECO:0000259" key="9">
    <source>
        <dbReference type="PROSITE" id="PS50067"/>
    </source>
</evidence>
<dbReference type="GO" id="GO:0005874">
    <property type="term" value="C:microtubule"/>
    <property type="evidence" value="ECO:0007669"/>
    <property type="project" value="UniProtKB-KW"/>
</dbReference>
<feature type="domain" description="Kinesin motor" evidence="9">
    <location>
        <begin position="471"/>
        <end position="821"/>
    </location>
</feature>
<feature type="coiled-coil region" evidence="8">
    <location>
        <begin position="59"/>
        <end position="198"/>
    </location>
</feature>
<keyword evidence="5 7" id="KW-0505">Motor protein</keyword>
<comment type="similarity">
    <text evidence="7">Belongs to the TRAFAC class myosin-kinesin ATPase superfamily. Kinesin family.</text>
</comment>
<keyword evidence="3 7" id="KW-0547">Nucleotide-binding</keyword>
<gene>
    <name evidence="10" type="ORF">RF11_10015</name>
</gene>
<accession>A0A0C2N7J4</accession>
<comment type="caution">
    <text evidence="10">The sequence shown here is derived from an EMBL/GenBank/DDBJ whole genome shotgun (WGS) entry which is preliminary data.</text>
</comment>
<dbReference type="OrthoDB" id="3176171at2759"/>
<dbReference type="PANTHER" id="PTHR47972:SF45">
    <property type="entry name" value="PROTEIN CLARET SEGREGATIONAL"/>
    <property type="match status" value="1"/>
</dbReference>
<keyword evidence="6" id="KW-0963">Cytoplasm</keyword>
<dbReference type="PANTHER" id="PTHR47972">
    <property type="entry name" value="KINESIN-LIKE PROTEIN KLP-3"/>
    <property type="match status" value="1"/>
</dbReference>
<dbReference type="Pfam" id="PF00225">
    <property type="entry name" value="Kinesin"/>
    <property type="match status" value="1"/>
</dbReference>
<feature type="coiled-coil region" evidence="8">
    <location>
        <begin position="227"/>
        <end position="380"/>
    </location>
</feature>
<reference evidence="10 11" key="1">
    <citation type="journal article" date="2014" name="Genome Biol. Evol.">
        <title>The genome of the myxosporean Thelohanellus kitauei shows adaptations to nutrient acquisition within its fish host.</title>
        <authorList>
            <person name="Yang Y."/>
            <person name="Xiong J."/>
            <person name="Zhou Z."/>
            <person name="Huo F."/>
            <person name="Miao W."/>
            <person name="Ran C."/>
            <person name="Liu Y."/>
            <person name="Zhang J."/>
            <person name="Feng J."/>
            <person name="Wang M."/>
            <person name="Wang M."/>
            <person name="Wang L."/>
            <person name="Yao B."/>
        </authorList>
    </citation>
    <scope>NUCLEOTIDE SEQUENCE [LARGE SCALE GENOMIC DNA]</scope>
    <source>
        <strain evidence="10">Wuqing</strain>
    </source>
</reference>
<evidence type="ECO:0000256" key="4">
    <source>
        <dbReference type="ARBA" id="ARBA00022840"/>
    </source>
</evidence>
<dbReference type="InterPro" id="IPR027640">
    <property type="entry name" value="Kinesin-like_fam"/>
</dbReference>
<feature type="binding site" evidence="7">
    <location>
        <begin position="563"/>
        <end position="570"/>
    </location>
    <ligand>
        <name>ATP</name>
        <dbReference type="ChEBI" id="CHEBI:30616"/>
    </ligand>
</feature>
<dbReference type="Gene3D" id="1.10.287.1490">
    <property type="match status" value="1"/>
</dbReference>
<dbReference type="PROSITE" id="PS50067">
    <property type="entry name" value="KINESIN_MOTOR_2"/>
    <property type="match status" value="1"/>
</dbReference>
<dbReference type="GO" id="GO:0003777">
    <property type="term" value="F:microtubule motor activity"/>
    <property type="evidence" value="ECO:0007669"/>
    <property type="project" value="InterPro"/>
</dbReference>
<evidence type="ECO:0000313" key="10">
    <source>
        <dbReference type="EMBL" id="KII72315.1"/>
    </source>
</evidence>
<evidence type="ECO:0000256" key="1">
    <source>
        <dbReference type="ARBA" id="ARBA00004245"/>
    </source>
</evidence>
<dbReference type="OMA" id="VEKRNSH"/>
<evidence type="ECO:0000313" key="11">
    <source>
        <dbReference type="Proteomes" id="UP000031668"/>
    </source>
</evidence>
<dbReference type="GO" id="GO:0008017">
    <property type="term" value="F:microtubule binding"/>
    <property type="evidence" value="ECO:0007669"/>
    <property type="project" value="InterPro"/>
</dbReference>
<dbReference type="SMART" id="SM00129">
    <property type="entry name" value="KISc"/>
    <property type="match status" value="1"/>
</dbReference>
<dbReference type="Proteomes" id="UP000031668">
    <property type="component" value="Unassembled WGS sequence"/>
</dbReference>
<dbReference type="InterPro" id="IPR036961">
    <property type="entry name" value="Kinesin_motor_dom_sf"/>
</dbReference>
<evidence type="ECO:0000256" key="6">
    <source>
        <dbReference type="ARBA" id="ARBA00023212"/>
    </source>
</evidence>
<dbReference type="SUPFAM" id="SSF52540">
    <property type="entry name" value="P-loop containing nucleoside triphosphate hydrolases"/>
    <property type="match status" value="1"/>
</dbReference>
<protein>
    <submittedName>
        <fullName evidence="10">Carboxy-terminal kinesin 2</fullName>
    </submittedName>
</protein>
<dbReference type="InterPro" id="IPR001752">
    <property type="entry name" value="Kinesin_motor_dom"/>
</dbReference>
<dbReference type="Gene3D" id="3.40.850.10">
    <property type="entry name" value="Kinesin motor domain"/>
    <property type="match status" value="1"/>
</dbReference>
<keyword evidence="4 7" id="KW-0067">ATP-binding</keyword>
<dbReference type="EMBL" id="JWZT01001295">
    <property type="protein sequence ID" value="KII72315.1"/>
    <property type="molecule type" value="Genomic_DNA"/>
</dbReference>
<dbReference type="Gene3D" id="1.20.5.340">
    <property type="match status" value="1"/>
</dbReference>
<keyword evidence="2" id="KW-0493">Microtubule</keyword>
<dbReference type="PRINTS" id="PR00380">
    <property type="entry name" value="KINESINHEAVY"/>
</dbReference>
<evidence type="ECO:0000256" key="8">
    <source>
        <dbReference type="SAM" id="Coils"/>
    </source>
</evidence>
<proteinExistence type="inferred from homology"/>
<dbReference type="SUPFAM" id="SSF90257">
    <property type="entry name" value="Myosin rod fragments"/>
    <property type="match status" value="1"/>
</dbReference>
<evidence type="ECO:0000256" key="3">
    <source>
        <dbReference type="ARBA" id="ARBA00022741"/>
    </source>
</evidence>
<keyword evidence="11" id="KW-1185">Reference proteome</keyword>
<keyword evidence="6" id="KW-0206">Cytoskeleton</keyword>
<dbReference type="CDD" id="cd01366">
    <property type="entry name" value="KISc_C_terminal"/>
    <property type="match status" value="1"/>
</dbReference>
<dbReference type="GO" id="GO:0005524">
    <property type="term" value="F:ATP binding"/>
    <property type="evidence" value="ECO:0007669"/>
    <property type="project" value="UniProtKB-UniRule"/>
</dbReference>
<dbReference type="GO" id="GO:0007018">
    <property type="term" value="P:microtubule-based movement"/>
    <property type="evidence" value="ECO:0007669"/>
    <property type="project" value="InterPro"/>
</dbReference>
<dbReference type="InterPro" id="IPR027417">
    <property type="entry name" value="P-loop_NTPase"/>
</dbReference>
<evidence type="ECO:0000256" key="7">
    <source>
        <dbReference type="PROSITE-ProRule" id="PRU00283"/>
    </source>
</evidence>
<evidence type="ECO:0000256" key="2">
    <source>
        <dbReference type="ARBA" id="ARBA00022701"/>
    </source>
</evidence>
<name>A0A0C2N7J4_THEKT</name>
<organism evidence="10 11">
    <name type="scientific">Thelohanellus kitauei</name>
    <name type="common">Myxosporean</name>
    <dbReference type="NCBI Taxonomy" id="669202"/>
    <lineage>
        <taxon>Eukaryota</taxon>
        <taxon>Metazoa</taxon>
        <taxon>Cnidaria</taxon>
        <taxon>Myxozoa</taxon>
        <taxon>Myxosporea</taxon>
        <taxon>Bivalvulida</taxon>
        <taxon>Platysporina</taxon>
        <taxon>Myxobolidae</taxon>
        <taxon>Thelohanellus</taxon>
    </lineage>
</organism>
<keyword evidence="8" id="KW-0175">Coiled coil</keyword>
<evidence type="ECO:0000256" key="5">
    <source>
        <dbReference type="ARBA" id="ARBA00023175"/>
    </source>
</evidence>
<comment type="subcellular location">
    <subcellularLocation>
        <location evidence="1">Cytoplasm</location>
        <location evidence="1">Cytoskeleton</location>
    </subcellularLocation>
</comment>
<sequence length="834" mass="95552">MVPTRSTKIGIQVSKSNQNTTITRKAVNQTMPAKAPAKRPVWDLKGRLTDIEEAYKTATERFNNRVSELESENETLKANIESFQKQNDDLSKNVESLLSEKQKMDEHTQSIQSELDTKTSTVSHLETQIKEMRNECRDLNSNYNDMKSNFEDISQKLSKSEKECKNLNDELQSSEARLRMAKQSLDDKESEVRSLQKDSNDRKIEFIELMAKYEGVLKNYNDASFNYDREKNTNLDLTRKINELETKFNEKCSSFTDLKHEYDNLRNDRSELFRKLSDLDSKYGEKCHNYKELIDENEKVKNSKNELDKRFTELGSEFNSKCVSFDELVMNYQKLLSEKSDLVLRCQDLESKYQEKSKSYEELRQQFDSLLSNKEKLEFSLGDSQKRVVDIINDNKMLKEQVDRDAVTIRSLNATISQLSSNCDNLNKNLGLSGNQVHFLQSEMEKFKSQLARSDVERRLMHHKIMELRGTIRVCCRVRPVLPHEDNGNSYFIEYKTSDFSVVVSSAKDRETVTGSKVESKKYEFTFDAIFGADSSQKTVFEEIEPLIQSALDGYSVCIFAYGQTGSGKTYTMEGIPNDPERTGMIERAVEKIFNSMGPMSEKGWKYEVESSFLEIYNETIHDLLVKDSKNCLEKLDIKQKAPTKTEKNKKGVSNNIEIYIPNLTTVKVSSSYQVKNLLDVANRNRSVASTKCNEFSSRSHSVFTLKLLGSNEFLNEKTEAFVNLVDLAGSERLDQSGAEGERLKETQFINKSLSALKSVISSLCNKDSHVPYRDSKLTHLLRPSLGGNCKTLMFVNISPMEECFKESLNSLRFATNVNECYIGNATQNKTTSS</sequence>